<dbReference type="Proteomes" id="UP001627284">
    <property type="component" value="Unassembled WGS sequence"/>
</dbReference>
<evidence type="ECO:0000313" key="3">
    <source>
        <dbReference type="Proteomes" id="UP001627284"/>
    </source>
</evidence>
<feature type="compositionally biased region" description="Polar residues" evidence="1">
    <location>
        <begin position="1"/>
        <end position="16"/>
    </location>
</feature>
<reference evidence="2 3" key="1">
    <citation type="submission" date="2024-05" db="EMBL/GenBank/DDBJ databases">
        <title>De novo assembly of an allotetraploid wild potato.</title>
        <authorList>
            <person name="Hosaka A.J."/>
        </authorList>
    </citation>
    <scope>NUCLEOTIDE SEQUENCE [LARGE SCALE GENOMIC DNA]</scope>
    <source>
        <tissue evidence="2">Young leaves</tissue>
    </source>
</reference>
<sequence>MIGENRNTTTTSTQNKPGKKSIPLSPNFNPMEDNDTLFLEVEVTRDTQRCDHLLKSPFEYDKSKKVIEVPRVAQRSPFEYRKAKKLVGVAQGSKGNQTSPVGYNKGEKMNEVYRDVQRSQLKSKKAKKVIEVAKDATRNETSMYFLDVTGKIAEKVSFLCI</sequence>
<evidence type="ECO:0000313" key="2">
    <source>
        <dbReference type="EMBL" id="KAL3370791.1"/>
    </source>
</evidence>
<organism evidence="2 3">
    <name type="scientific">Solanum stoloniferum</name>
    <dbReference type="NCBI Taxonomy" id="62892"/>
    <lineage>
        <taxon>Eukaryota</taxon>
        <taxon>Viridiplantae</taxon>
        <taxon>Streptophyta</taxon>
        <taxon>Embryophyta</taxon>
        <taxon>Tracheophyta</taxon>
        <taxon>Spermatophyta</taxon>
        <taxon>Magnoliopsida</taxon>
        <taxon>eudicotyledons</taxon>
        <taxon>Gunneridae</taxon>
        <taxon>Pentapetalae</taxon>
        <taxon>asterids</taxon>
        <taxon>lamiids</taxon>
        <taxon>Solanales</taxon>
        <taxon>Solanaceae</taxon>
        <taxon>Solanoideae</taxon>
        <taxon>Solaneae</taxon>
        <taxon>Solanum</taxon>
    </lineage>
</organism>
<comment type="caution">
    <text evidence="2">The sequence shown here is derived from an EMBL/GenBank/DDBJ whole genome shotgun (WGS) entry which is preliminary data.</text>
</comment>
<accession>A0ABD2UQ84</accession>
<proteinExistence type="predicted"/>
<dbReference type="AlphaFoldDB" id="A0ABD2UQ84"/>
<dbReference type="EMBL" id="JBJKTR010000004">
    <property type="protein sequence ID" value="KAL3370791.1"/>
    <property type="molecule type" value="Genomic_DNA"/>
</dbReference>
<gene>
    <name evidence="2" type="ORF">AABB24_007697</name>
</gene>
<feature type="region of interest" description="Disordered" evidence="1">
    <location>
        <begin position="1"/>
        <end position="30"/>
    </location>
</feature>
<name>A0ABD2UQ84_9SOLN</name>
<evidence type="ECO:0000256" key="1">
    <source>
        <dbReference type="SAM" id="MobiDB-lite"/>
    </source>
</evidence>
<keyword evidence="3" id="KW-1185">Reference proteome</keyword>
<protein>
    <submittedName>
        <fullName evidence="2">Uncharacterized protein</fullName>
    </submittedName>
</protein>